<sequence>MHKTVFSSRDLPSDLDGKARFARWQEMHIAKIGSVEFGASDNLPFEAEIEATIIGPLILGQMAGTIRQSKRQARNVADDGHDGYLLFINRGDTALAGTQVGRDYSIGPGQAALVSASEPSRMIGGDKNLWTNVVIPRDVLAAAFKHIDDRLAVCIDAESEALGLLTRYCRMIELGPPLVAPHLIAHVSEMVVDLVGLAIGAKGEAAEIASLRGLRAARSQAILAKIEDGFTNPDISARKVAQELGLSVRYVHELLEETGSSFAEHVLELRLQKTRQVLSSRAHDKLLVSEIAYSCGFSSLSYFNRAFRHRFGCTPGSAR</sequence>
<dbReference type="Pfam" id="PF12833">
    <property type="entry name" value="HTH_18"/>
    <property type="match status" value="1"/>
</dbReference>
<proteinExistence type="predicted"/>
<dbReference type="AlphaFoldDB" id="A0A1C2EDV8"/>
<keyword evidence="2" id="KW-0238">DNA-binding</keyword>
<dbReference type="Proteomes" id="UP000094412">
    <property type="component" value="Unassembled WGS sequence"/>
</dbReference>
<dbReference type="InterPro" id="IPR018060">
    <property type="entry name" value="HTH_AraC"/>
</dbReference>
<dbReference type="SMART" id="SM00342">
    <property type="entry name" value="HTH_ARAC"/>
    <property type="match status" value="1"/>
</dbReference>
<evidence type="ECO:0000313" key="5">
    <source>
        <dbReference type="EMBL" id="OCX25192.1"/>
    </source>
</evidence>
<dbReference type="PRINTS" id="PR00032">
    <property type="entry name" value="HTHARAC"/>
</dbReference>
<evidence type="ECO:0000256" key="3">
    <source>
        <dbReference type="ARBA" id="ARBA00023163"/>
    </source>
</evidence>
<keyword evidence="6" id="KW-1185">Reference proteome</keyword>
<dbReference type="InterPro" id="IPR020449">
    <property type="entry name" value="Tscrpt_reg_AraC-type_HTH"/>
</dbReference>
<comment type="caution">
    <text evidence="5">The sequence shown here is derived from an EMBL/GenBank/DDBJ whole genome shotgun (WGS) entry which is preliminary data.</text>
</comment>
<dbReference type="STRING" id="1566387.QV13_00865"/>
<dbReference type="InterPro" id="IPR009057">
    <property type="entry name" value="Homeodomain-like_sf"/>
</dbReference>
<dbReference type="SUPFAM" id="SSF46689">
    <property type="entry name" value="Homeodomain-like"/>
    <property type="match status" value="1"/>
</dbReference>
<dbReference type="Pfam" id="PF14525">
    <property type="entry name" value="AraC_binding_2"/>
    <property type="match status" value="1"/>
</dbReference>
<name>A0A1C2EDV8_9HYPH</name>
<dbReference type="InterPro" id="IPR035418">
    <property type="entry name" value="AraC-bd_2"/>
</dbReference>
<dbReference type="PROSITE" id="PS00041">
    <property type="entry name" value="HTH_ARAC_FAMILY_1"/>
    <property type="match status" value="1"/>
</dbReference>
<dbReference type="PANTHER" id="PTHR46796:SF6">
    <property type="entry name" value="ARAC SUBFAMILY"/>
    <property type="match status" value="1"/>
</dbReference>
<protein>
    <submittedName>
        <fullName evidence="5">AraC family transcriptional regulator</fullName>
    </submittedName>
</protein>
<accession>A0A1C2EDV8</accession>
<evidence type="ECO:0000256" key="2">
    <source>
        <dbReference type="ARBA" id="ARBA00023125"/>
    </source>
</evidence>
<dbReference type="PANTHER" id="PTHR46796">
    <property type="entry name" value="HTH-TYPE TRANSCRIPTIONAL ACTIVATOR RHAS-RELATED"/>
    <property type="match status" value="1"/>
</dbReference>
<dbReference type="Gene3D" id="1.10.10.60">
    <property type="entry name" value="Homeodomain-like"/>
    <property type="match status" value="1"/>
</dbReference>
<evidence type="ECO:0000256" key="1">
    <source>
        <dbReference type="ARBA" id="ARBA00023015"/>
    </source>
</evidence>
<dbReference type="OrthoDB" id="4601794at2"/>
<gene>
    <name evidence="5" type="ORF">QV13_00865</name>
</gene>
<evidence type="ECO:0000313" key="6">
    <source>
        <dbReference type="Proteomes" id="UP000094412"/>
    </source>
</evidence>
<dbReference type="GO" id="GO:0043565">
    <property type="term" value="F:sequence-specific DNA binding"/>
    <property type="evidence" value="ECO:0007669"/>
    <property type="project" value="InterPro"/>
</dbReference>
<dbReference type="EMBL" id="MDEO01000018">
    <property type="protein sequence ID" value="OCX25192.1"/>
    <property type="molecule type" value="Genomic_DNA"/>
</dbReference>
<reference evidence="5 6" key="1">
    <citation type="submission" date="2016-08" db="EMBL/GenBank/DDBJ databases">
        <title>Whole genome sequence of Mesorhizobium sp. strain UASWS1009 isolated from industrial sewage.</title>
        <authorList>
            <person name="Crovadore J."/>
            <person name="Calmin G."/>
            <person name="Chablais R."/>
            <person name="Cochard B."/>
            <person name="Lefort F."/>
        </authorList>
    </citation>
    <scope>NUCLEOTIDE SEQUENCE [LARGE SCALE GENOMIC DNA]</scope>
    <source>
        <strain evidence="5 6">UASWS1009</strain>
    </source>
</reference>
<organism evidence="5 6">
    <name type="scientific">Mesorhizobium hungaricum</name>
    <dbReference type="NCBI Taxonomy" id="1566387"/>
    <lineage>
        <taxon>Bacteria</taxon>
        <taxon>Pseudomonadati</taxon>
        <taxon>Pseudomonadota</taxon>
        <taxon>Alphaproteobacteria</taxon>
        <taxon>Hyphomicrobiales</taxon>
        <taxon>Phyllobacteriaceae</taxon>
        <taxon>Mesorhizobium</taxon>
    </lineage>
</organism>
<dbReference type="InterPro" id="IPR018062">
    <property type="entry name" value="HTH_AraC-typ_CS"/>
</dbReference>
<evidence type="ECO:0000259" key="4">
    <source>
        <dbReference type="PROSITE" id="PS01124"/>
    </source>
</evidence>
<dbReference type="GO" id="GO:0003700">
    <property type="term" value="F:DNA-binding transcription factor activity"/>
    <property type="evidence" value="ECO:0007669"/>
    <property type="project" value="InterPro"/>
</dbReference>
<dbReference type="PROSITE" id="PS01124">
    <property type="entry name" value="HTH_ARAC_FAMILY_2"/>
    <property type="match status" value="1"/>
</dbReference>
<dbReference type="InterPro" id="IPR050204">
    <property type="entry name" value="AraC_XylS_family_regulators"/>
</dbReference>
<keyword evidence="3" id="KW-0804">Transcription</keyword>
<feature type="domain" description="HTH araC/xylS-type" evidence="4">
    <location>
        <begin position="220"/>
        <end position="319"/>
    </location>
</feature>
<keyword evidence="1" id="KW-0805">Transcription regulation</keyword>